<feature type="region of interest" description="Disordered" evidence="1">
    <location>
        <begin position="489"/>
        <end position="509"/>
    </location>
</feature>
<dbReference type="SUPFAM" id="SSF52025">
    <property type="entry name" value="PA domain"/>
    <property type="match status" value="1"/>
</dbReference>
<evidence type="ECO:0000259" key="3">
    <source>
        <dbReference type="Pfam" id="PF04389"/>
    </source>
</evidence>
<keyword evidence="4" id="KW-0031">Aminopeptidase</keyword>
<dbReference type="InterPro" id="IPR003137">
    <property type="entry name" value="PA_domain"/>
</dbReference>
<evidence type="ECO:0000313" key="4">
    <source>
        <dbReference type="EMBL" id="BBZ18702.1"/>
    </source>
</evidence>
<dbReference type="Pfam" id="PF04389">
    <property type="entry name" value="Peptidase_M28"/>
    <property type="match status" value="1"/>
</dbReference>
<feature type="compositionally biased region" description="Basic and acidic residues" evidence="1">
    <location>
        <begin position="496"/>
        <end position="509"/>
    </location>
</feature>
<dbReference type="InterPro" id="IPR007484">
    <property type="entry name" value="Peptidase_M28"/>
</dbReference>
<keyword evidence="4" id="KW-0378">Hydrolase</keyword>
<dbReference type="InterPro" id="IPR046450">
    <property type="entry name" value="PA_dom_sf"/>
</dbReference>
<dbReference type="Proteomes" id="UP000466187">
    <property type="component" value="Chromosome"/>
</dbReference>
<reference evidence="4 5" key="1">
    <citation type="journal article" date="2019" name="Emerg. Microbes Infect.">
        <title>Comprehensive subspecies identification of 175 nontuberculous mycobacteria species based on 7547 genomic profiles.</title>
        <authorList>
            <person name="Matsumoto Y."/>
            <person name="Kinjo T."/>
            <person name="Motooka D."/>
            <person name="Nabeya D."/>
            <person name="Jung N."/>
            <person name="Uechi K."/>
            <person name="Horii T."/>
            <person name="Iida T."/>
            <person name="Fujita J."/>
            <person name="Nakamura S."/>
        </authorList>
    </citation>
    <scope>NUCLEOTIDE SEQUENCE [LARGE SCALE GENOMIC DNA]</scope>
    <source>
        <strain evidence="4 5">JCM 12688</strain>
    </source>
</reference>
<organism evidence="4 5">
    <name type="scientific">Mycolicibacterium gadium</name>
    <name type="common">Mycobacterium gadium</name>
    <dbReference type="NCBI Taxonomy" id="1794"/>
    <lineage>
        <taxon>Bacteria</taxon>
        <taxon>Bacillati</taxon>
        <taxon>Actinomycetota</taxon>
        <taxon>Actinomycetes</taxon>
        <taxon>Mycobacteriales</taxon>
        <taxon>Mycobacteriaceae</taxon>
        <taxon>Mycolicibacterium</taxon>
    </lineage>
</organism>
<dbReference type="Gene3D" id="3.40.630.10">
    <property type="entry name" value="Zn peptidases"/>
    <property type="match status" value="1"/>
</dbReference>
<keyword evidence="4" id="KW-0645">Protease</keyword>
<dbReference type="Pfam" id="PF02225">
    <property type="entry name" value="PA"/>
    <property type="match status" value="1"/>
</dbReference>
<dbReference type="GO" id="GO:0006508">
    <property type="term" value="P:proteolysis"/>
    <property type="evidence" value="ECO:0007669"/>
    <property type="project" value="InterPro"/>
</dbReference>
<dbReference type="EMBL" id="AP022608">
    <property type="protein sequence ID" value="BBZ18702.1"/>
    <property type="molecule type" value="Genomic_DNA"/>
</dbReference>
<proteinExistence type="predicted"/>
<dbReference type="GO" id="GO:0008235">
    <property type="term" value="F:metalloexopeptidase activity"/>
    <property type="evidence" value="ECO:0007669"/>
    <property type="project" value="InterPro"/>
</dbReference>
<dbReference type="InterPro" id="IPR045175">
    <property type="entry name" value="M28_fam"/>
</dbReference>
<feature type="domain" description="PA" evidence="2">
    <location>
        <begin position="147"/>
        <end position="236"/>
    </location>
</feature>
<evidence type="ECO:0000256" key="1">
    <source>
        <dbReference type="SAM" id="MobiDB-lite"/>
    </source>
</evidence>
<keyword evidence="4" id="KW-0449">Lipoprotein</keyword>
<accession>A0A7I7WNY8</accession>
<gene>
    <name evidence="4" type="primary">lpqL</name>
    <name evidence="4" type="ORF">MGAD_30370</name>
</gene>
<dbReference type="SUPFAM" id="SSF53187">
    <property type="entry name" value="Zn-dependent exopeptidases"/>
    <property type="match status" value="1"/>
</dbReference>
<feature type="domain" description="Peptidase M28" evidence="3">
    <location>
        <begin position="258"/>
        <end position="479"/>
    </location>
</feature>
<dbReference type="Gene3D" id="3.50.30.30">
    <property type="match status" value="1"/>
</dbReference>
<dbReference type="AlphaFoldDB" id="A0A7I7WNY8"/>
<evidence type="ECO:0000313" key="5">
    <source>
        <dbReference type="Proteomes" id="UP000466187"/>
    </source>
</evidence>
<sequence>MGDLSPYCSSMVNTGRRAIVAGAAIVSLVGAGGCGRGQGEVAPANNAAEYAQDLQSKVTLDATMAHLQELQNIADANGGTRVAGSPGYDASVEYVAKTLRDKGFDVDTPEFTMGIFSVDRESLSVNGKPFEAHAIEYSGAGPAKGATGRFVVVGGDGHLGCAEKDYGELEVAGAVVMVDRGDCDLADKALAATERGAVALVVANDVEEEEFSGGMDDSDAIKIPVLSVSKAEGDRLRPETGTATVVADVKVEQITTRNVIAQTKTGSADDVVMVGAHLDSVKAGPGINDNGSGVATVLETALQMGPSPQVANAVRFGFWGGEEQGLFGSYDYVGSLDLEALKDIALYLNFDMMGSPNACYFTSDANQSLPPDFELDFDVLIPEGAAGIERSLVETIESAGKTPQDMPFDGRSDYDGFASAGIPAGNFDTGSDTVKTPEQVALWGGTADQQCDPNYHTANDTIANINRDALALSGGVIARVIGLYAQEEGGRNGVPARDDRTRHPLPDEE</sequence>
<protein>
    <submittedName>
        <fullName evidence="4">Putative lipoprotein aminopeptidase LpqL</fullName>
    </submittedName>
</protein>
<evidence type="ECO:0000259" key="2">
    <source>
        <dbReference type="Pfam" id="PF02225"/>
    </source>
</evidence>
<dbReference type="PANTHER" id="PTHR12147">
    <property type="entry name" value="METALLOPEPTIDASE M28 FAMILY MEMBER"/>
    <property type="match status" value="1"/>
</dbReference>
<dbReference type="GO" id="GO:0004177">
    <property type="term" value="F:aminopeptidase activity"/>
    <property type="evidence" value="ECO:0007669"/>
    <property type="project" value="UniProtKB-KW"/>
</dbReference>
<name>A0A7I7WNY8_MYCGU</name>
<dbReference type="PANTHER" id="PTHR12147:SF26">
    <property type="entry name" value="PEPTIDASE M28 DOMAIN-CONTAINING PROTEIN"/>
    <property type="match status" value="1"/>
</dbReference>
<dbReference type="KEGG" id="mgad:MGAD_30370"/>